<reference evidence="1 2" key="1">
    <citation type="submission" date="2020-06" db="EMBL/GenBank/DDBJ databases">
        <authorList>
            <person name="Chuat V."/>
        </authorList>
    </citation>
    <scope>NUCLEOTIDE SEQUENCE [LARGE SCALE GENOMIC DNA]</scope>
    <source>
        <strain evidence="1">STH_CIRM_998</strain>
    </source>
</reference>
<dbReference type="Proteomes" id="UP000509791">
    <property type="component" value="Chromosome"/>
</dbReference>
<organism evidence="1 2">
    <name type="scientific">Streptococcus thermophilus</name>
    <dbReference type="NCBI Taxonomy" id="1308"/>
    <lineage>
        <taxon>Bacteria</taxon>
        <taxon>Bacillati</taxon>
        <taxon>Bacillota</taxon>
        <taxon>Bacilli</taxon>
        <taxon>Lactobacillales</taxon>
        <taxon>Streptococcaceae</taxon>
        <taxon>Streptococcus</taxon>
    </lineage>
</organism>
<protein>
    <submittedName>
        <fullName evidence="1">Uncharacterized protein</fullName>
    </submittedName>
</protein>
<evidence type="ECO:0000313" key="2">
    <source>
        <dbReference type="Proteomes" id="UP000509791"/>
    </source>
</evidence>
<proteinExistence type="predicted"/>
<dbReference type="AlphaFoldDB" id="A0A8D6XTT1"/>
<sequence length="112" mass="12461">MTCVIHCYAVLAIVSNSYPPLQGRLPTRYSPVRNSSKKSKLLSSAFYLHVLGTPPAFVLSQDQTLINTLIIVRALTHYRRLTIYSCKLTGYNSSIITLHLVSYSVLKGLCLS</sequence>
<gene>
    <name evidence="1" type="ORF">STHERMO_1953</name>
</gene>
<name>A0A8D6XTT1_STRTR</name>
<accession>A0A8D6XTT1</accession>
<dbReference type="EMBL" id="LR822027">
    <property type="protein sequence ID" value="CAD0153232.1"/>
    <property type="molecule type" value="Genomic_DNA"/>
</dbReference>
<evidence type="ECO:0000313" key="1">
    <source>
        <dbReference type="EMBL" id="CAD0153232.1"/>
    </source>
</evidence>